<dbReference type="FunFam" id="3.80.10.10:FF:000129">
    <property type="entry name" value="Leucine-rich repeat receptor-like kinase"/>
    <property type="match status" value="1"/>
</dbReference>
<keyword evidence="5 13" id="KW-0732">Signal</keyword>
<dbReference type="GO" id="GO:0005886">
    <property type="term" value="C:plasma membrane"/>
    <property type="evidence" value="ECO:0007669"/>
    <property type="project" value="UniProtKB-SubCell"/>
</dbReference>
<evidence type="ECO:0000256" key="12">
    <source>
        <dbReference type="SAM" id="MobiDB-lite"/>
    </source>
</evidence>
<evidence type="ECO:0000256" key="10">
    <source>
        <dbReference type="ARBA" id="ARBA00048679"/>
    </source>
</evidence>
<dbReference type="InterPro" id="IPR024788">
    <property type="entry name" value="Malectin-like_Carb-bd_dom"/>
</dbReference>
<dbReference type="InterPro" id="IPR011009">
    <property type="entry name" value="Kinase-like_dom_sf"/>
</dbReference>
<dbReference type="InterPro" id="IPR000719">
    <property type="entry name" value="Prot_kinase_dom"/>
</dbReference>
<dbReference type="EMBL" id="LT934112">
    <property type="protein sequence ID" value="VAH12619.1"/>
    <property type="molecule type" value="Genomic_DNA"/>
</dbReference>
<feature type="region of interest" description="Disordered" evidence="12">
    <location>
        <begin position="801"/>
        <end position="850"/>
    </location>
</feature>
<dbReference type="SMART" id="SM00220">
    <property type="entry name" value="S_TKc"/>
    <property type="match status" value="1"/>
</dbReference>
<feature type="domain" description="Protein kinase" evidence="14">
    <location>
        <begin position="519"/>
        <end position="794"/>
    </location>
</feature>
<evidence type="ECO:0000256" key="6">
    <source>
        <dbReference type="ARBA" id="ARBA00022737"/>
    </source>
</evidence>
<evidence type="ECO:0000256" key="5">
    <source>
        <dbReference type="ARBA" id="ARBA00022729"/>
    </source>
</evidence>
<keyword evidence="11" id="KW-0547">Nucleotide-binding</keyword>
<proteinExistence type="predicted"/>
<dbReference type="SUPFAM" id="SSF56112">
    <property type="entry name" value="Protein kinase-like (PK-like)"/>
    <property type="match status" value="1"/>
</dbReference>
<name>A0A9R0QMA4_TRITD</name>
<dbReference type="Pfam" id="PF07714">
    <property type="entry name" value="PK_Tyr_Ser-Thr"/>
    <property type="match status" value="1"/>
</dbReference>
<evidence type="ECO:0000256" key="11">
    <source>
        <dbReference type="PROSITE-ProRule" id="PRU10141"/>
    </source>
</evidence>
<dbReference type="EC" id="2.7.11.1" evidence="2"/>
<dbReference type="CDD" id="cd14066">
    <property type="entry name" value="STKc_IRAK"/>
    <property type="match status" value="1"/>
</dbReference>
<dbReference type="InterPro" id="IPR017441">
    <property type="entry name" value="Protein_kinase_ATP_BS"/>
</dbReference>
<keyword evidence="8" id="KW-0472">Membrane</keyword>
<dbReference type="Gramene" id="TRITD1Bv1G007360.6">
    <property type="protein sequence ID" value="TRITD1Bv1G007360.6"/>
    <property type="gene ID" value="TRITD1Bv1G007360"/>
</dbReference>
<comment type="subcellular location">
    <subcellularLocation>
        <location evidence="1">Cell membrane</location>
        <topology evidence="1">Single-pass membrane protein</topology>
    </subcellularLocation>
</comment>
<dbReference type="GO" id="GO:0004672">
    <property type="term" value="F:protein kinase activity"/>
    <property type="evidence" value="ECO:0007669"/>
    <property type="project" value="InterPro"/>
</dbReference>
<evidence type="ECO:0000256" key="4">
    <source>
        <dbReference type="ARBA" id="ARBA00022692"/>
    </source>
</evidence>
<reference evidence="15 16" key="1">
    <citation type="submission" date="2017-09" db="EMBL/GenBank/DDBJ databases">
        <authorList>
            <consortium name="International Durum Wheat Genome Sequencing Consortium (IDWGSC)"/>
            <person name="Milanesi L."/>
        </authorList>
    </citation>
    <scope>NUCLEOTIDE SEQUENCE [LARGE SCALE GENOMIC DNA]</scope>
    <source>
        <strain evidence="16">cv. Svevo</strain>
    </source>
</reference>
<keyword evidence="7" id="KW-1133">Transmembrane helix</keyword>
<evidence type="ECO:0000256" key="3">
    <source>
        <dbReference type="ARBA" id="ARBA00022614"/>
    </source>
</evidence>
<feature type="binding site" evidence="11">
    <location>
        <position position="547"/>
    </location>
    <ligand>
        <name>ATP</name>
        <dbReference type="ChEBI" id="CHEBI:30616"/>
    </ligand>
</feature>
<evidence type="ECO:0000259" key="14">
    <source>
        <dbReference type="PROSITE" id="PS50011"/>
    </source>
</evidence>
<dbReference type="PROSITE" id="PS00107">
    <property type="entry name" value="PROTEIN_KINASE_ATP"/>
    <property type="match status" value="1"/>
</dbReference>
<gene>
    <name evidence="15" type="ORF">TRITD_1Bv1G007360</name>
</gene>
<dbReference type="InterPro" id="IPR001611">
    <property type="entry name" value="Leu-rich_rpt"/>
</dbReference>
<dbReference type="InterPro" id="IPR032675">
    <property type="entry name" value="LRR_dom_sf"/>
</dbReference>
<feature type="compositionally biased region" description="Polar residues" evidence="12">
    <location>
        <begin position="817"/>
        <end position="832"/>
    </location>
</feature>
<dbReference type="PROSITE" id="PS51450">
    <property type="entry name" value="LRR"/>
    <property type="match status" value="1"/>
</dbReference>
<evidence type="ECO:0000256" key="8">
    <source>
        <dbReference type="ARBA" id="ARBA00023136"/>
    </source>
</evidence>
<dbReference type="FunFam" id="3.30.200.20:FF:000394">
    <property type="entry name" value="Leucine-rich repeat receptor-like protein kinase"/>
    <property type="match status" value="1"/>
</dbReference>
<evidence type="ECO:0000256" key="7">
    <source>
        <dbReference type="ARBA" id="ARBA00022989"/>
    </source>
</evidence>
<dbReference type="Gene3D" id="3.80.10.10">
    <property type="entry name" value="Ribonuclease Inhibitor"/>
    <property type="match status" value="1"/>
</dbReference>
<dbReference type="Gene3D" id="1.10.510.10">
    <property type="entry name" value="Transferase(Phosphotransferase) domain 1"/>
    <property type="match status" value="1"/>
</dbReference>
<keyword evidence="4" id="KW-0812">Transmembrane</keyword>
<dbReference type="PROSITE" id="PS50011">
    <property type="entry name" value="PROTEIN_KINASE_DOM"/>
    <property type="match status" value="1"/>
</dbReference>
<keyword evidence="11" id="KW-0067">ATP-binding</keyword>
<dbReference type="Pfam" id="PF12819">
    <property type="entry name" value="Malectin_like"/>
    <property type="match status" value="1"/>
</dbReference>
<evidence type="ECO:0000256" key="2">
    <source>
        <dbReference type="ARBA" id="ARBA00012513"/>
    </source>
</evidence>
<keyword evidence="3" id="KW-0433">Leucine-rich repeat</keyword>
<organism evidence="15 16">
    <name type="scientific">Triticum turgidum subsp. durum</name>
    <name type="common">Durum wheat</name>
    <name type="synonym">Triticum durum</name>
    <dbReference type="NCBI Taxonomy" id="4567"/>
    <lineage>
        <taxon>Eukaryota</taxon>
        <taxon>Viridiplantae</taxon>
        <taxon>Streptophyta</taxon>
        <taxon>Embryophyta</taxon>
        <taxon>Tracheophyta</taxon>
        <taxon>Spermatophyta</taxon>
        <taxon>Magnoliopsida</taxon>
        <taxon>Liliopsida</taxon>
        <taxon>Poales</taxon>
        <taxon>Poaceae</taxon>
        <taxon>BOP clade</taxon>
        <taxon>Pooideae</taxon>
        <taxon>Triticodae</taxon>
        <taxon>Triticeae</taxon>
        <taxon>Triticinae</taxon>
        <taxon>Triticum</taxon>
    </lineage>
</organism>
<accession>A0A9R0QMA4</accession>
<dbReference type="Gene3D" id="3.30.200.20">
    <property type="entry name" value="Phosphorylase Kinase, domain 1"/>
    <property type="match status" value="1"/>
</dbReference>
<evidence type="ECO:0000256" key="1">
    <source>
        <dbReference type="ARBA" id="ARBA00004162"/>
    </source>
</evidence>
<evidence type="ECO:0000256" key="9">
    <source>
        <dbReference type="ARBA" id="ARBA00047899"/>
    </source>
</evidence>
<feature type="signal peptide" evidence="13">
    <location>
        <begin position="1"/>
        <end position="21"/>
    </location>
</feature>
<comment type="catalytic activity">
    <reaction evidence="10">
        <text>L-seryl-[protein] + ATP = O-phospho-L-seryl-[protein] + ADP + H(+)</text>
        <dbReference type="Rhea" id="RHEA:17989"/>
        <dbReference type="Rhea" id="RHEA-COMP:9863"/>
        <dbReference type="Rhea" id="RHEA-COMP:11604"/>
        <dbReference type="ChEBI" id="CHEBI:15378"/>
        <dbReference type="ChEBI" id="CHEBI:29999"/>
        <dbReference type="ChEBI" id="CHEBI:30616"/>
        <dbReference type="ChEBI" id="CHEBI:83421"/>
        <dbReference type="ChEBI" id="CHEBI:456216"/>
        <dbReference type="EC" id="2.7.11.1"/>
    </reaction>
</comment>
<dbReference type="Proteomes" id="UP000324705">
    <property type="component" value="Chromosome 1B"/>
</dbReference>
<sequence>MAPRRWLLLLFLAAGVLQSLAQPDSRGFISIDCGLAEEASYVDDTTTLAYISDAGFTDAGMNYNISAEYLGFSRRGHNLRSFPDGVRNCYTLRSLVSGLKYLIRAGFLYGNYDGLNRPPASFDLHIGVNFWKTVNMSTWGADQGNTATVEAIIVVPNDLLQVCLVNTGSGTPFISSLDLRPLKRTFYPQATAEQGLVMLARLNAAPVNKTGTIRYPDDPHDRLWYPWFDATIWAEISTTERVYGVGDDLFEVPWKVMQTAIVTRNTSKNIWFGWESLDAEPRDDDPSRPGYVAILHFAELQLLNASNGELRQFYINLNDELAYPTGFTPEHLVSNAIYDTKPSRHSGYNFSINATANSTLPPILNAVEVYYVIPSTNLGTDSQDASAAMVIKAKYGVRKNWMGDPCFPRTMAWDGLNCSYAAANPPRITSINLSSSGLKSDISSSFTHLKALQYLDLSNNNLTGSIPDALSQLSSLTVMTTVKPQNEEAMSTSYGGDDDSLRIVENRRFTYEELERITNGFDRVLGQGGFGYVYDGFLEDGTQVAVKLRSHSSNQGVKEFLAEAQILTRIHHKNLVSMIGYCKDGEYMALVYEYMAQGTLREHIAGSGRTGGCLPWRQRLKNALESAQGLEYLHTGCNPPLIHRDVKATNIPLNARLEAKIADFGLTKAFDYHNNTLLFTNTLAFTPGYVDPEYQATMQPTTKSDVYSFGVVLLELVTGKPAILSDPEPTSIVLWARQRLARGNMEGVVDARMQGGYGINGVWKVAEIALKCTAQGSAQRPTMADVVTQLHECVELEEGRAPSFHTGGSSGDDNHNAYGSAQSTDVSSNTAFETELRIPTVATDPGPTAR</sequence>
<protein>
    <recommendedName>
        <fullName evidence="2">non-specific serine/threonine protein kinase</fullName>
        <ecNumber evidence="2">2.7.11.1</ecNumber>
    </recommendedName>
</protein>
<dbReference type="GO" id="GO:0005524">
    <property type="term" value="F:ATP binding"/>
    <property type="evidence" value="ECO:0007669"/>
    <property type="project" value="UniProtKB-UniRule"/>
</dbReference>
<dbReference type="SUPFAM" id="SSF52058">
    <property type="entry name" value="L domain-like"/>
    <property type="match status" value="1"/>
</dbReference>
<evidence type="ECO:0000313" key="16">
    <source>
        <dbReference type="Proteomes" id="UP000324705"/>
    </source>
</evidence>
<dbReference type="PANTHER" id="PTHR45631">
    <property type="entry name" value="OS07G0107800 PROTEIN-RELATED"/>
    <property type="match status" value="1"/>
</dbReference>
<dbReference type="InterPro" id="IPR001245">
    <property type="entry name" value="Ser-Thr/Tyr_kinase_cat_dom"/>
</dbReference>
<feature type="chain" id="PRO_5040301546" description="non-specific serine/threonine protein kinase" evidence="13">
    <location>
        <begin position="22"/>
        <end position="850"/>
    </location>
</feature>
<keyword evidence="16" id="KW-1185">Reference proteome</keyword>
<dbReference type="AlphaFoldDB" id="A0A9R0QMA4"/>
<dbReference type="PANTHER" id="PTHR45631:SF156">
    <property type="entry name" value="PROTEIN KINASE DOMAIN-CONTAINING PROTEIN"/>
    <property type="match status" value="1"/>
</dbReference>
<dbReference type="Pfam" id="PF13855">
    <property type="entry name" value="LRR_8"/>
    <property type="match status" value="1"/>
</dbReference>
<comment type="catalytic activity">
    <reaction evidence="9">
        <text>L-threonyl-[protein] + ATP = O-phospho-L-threonyl-[protein] + ADP + H(+)</text>
        <dbReference type="Rhea" id="RHEA:46608"/>
        <dbReference type="Rhea" id="RHEA-COMP:11060"/>
        <dbReference type="Rhea" id="RHEA-COMP:11605"/>
        <dbReference type="ChEBI" id="CHEBI:15378"/>
        <dbReference type="ChEBI" id="CHEBI:30013"/>
        <dbReference type="ChEBI" id="CHEBI:30616"/>
        <dbReference type="ChEBI" id="CHEBI:61977"/>
        <dbReference type="ChEBI" id="CHEBI:456216"/>
        <dbReference type="EC" id="2.7.11.1"/>
    </reaction>
</comment>
<evidence type="ECO:0000313" key="15">
    <source>
        <dbReference type="EMBL" id="VAH12619.1"/>
    </source>
</evidence>
<keyword evidence="6" id="KW-0677">Repeat</keyword>
<evidence type="ECO:0000256" key="13">
    <source>
        <dbReference type="SAM" id="SignalP"/>
    </source>
</evidence>